<dbReference type="Pfam" id="PF06048">
    <property type="entry name" value="DUF927"/>
    <property type="match status" value="1"/>
</dbReference>
<name>A0A0P7LI88_ECOLX</name>
<dbReference type="RefSeq" id="WP_054623355.1">
    <property type="nucleotide sequence ID" value="NZ_BGFJ01000042.1"/>
</dbReference>
<accession>A0A0P7LI88</accession>
<reference evidence="2 3" key="1">
    <citation type="journal article" date="2015" name="Front. Microbiol.">
        <title>Genetic determinants of heat resistance in Escherichia coli.</title>
        <authorList>
            <person name="Mercer R.G."/>
            <person name="Zheng J."/>
            <person name="Garcia-Hernandez R."/>
            <person name="Ruan L."/>
            <person name="Ganzle M.G."/>
            <person name="McMullen L.M."/>
        </authorList>
    </citation>
    <scope>NUCLEOTIDE SEQUENCE [LARGE SCALE GENOMIC DNA]</scope>
    <source>
        <strain evidence="2 3">AW1.3</strain>
    </source>
</reference>
<dbReference type="Proteomes" id="UP000050556">
    <property type="component" value="Unassembled WGS sequence"/>
</dbReference>
<proteinExistence type="predicted"/>
<feature type="domain" description="DUF927" evidence="1">
    <location>
        <begin position="84"/>
        <end position="349"/>
    </location>
</feature>
<dbReference type="PATRIC" id="fig|562.7813.peg.1096"/>
<evidence type="ECO:0000259" key="1">
    <source>
        <dbReference type="Pfam" id="PF06048"/>
    </source>
</evidence>
<evidence type="ECO:0000313" key="3">
    <source>
        <dbReference type="Proteomes" id="UP000050556"/>
    </source>
</evidence>
<protein>
    <recommendedName>
        <fullName evidence="1">DUF927 domain-containing protein</fullName>
    </recommendedName>
</protein>
<sequence length="643" mass="71514">MNNKSTPSPLTTTAPARFACTKLNAFLARRALHLKVVRKNLNKAAAINIDLDDISKCGCRDGLPEGFVNTAKGLFYYEGKKCYQLSSTPILPVYRHYSDCKTRNMGVELMTINHAGELACADISLSDAMVKPDHVMASLAGKGFGISLTIKSKELLVQFLQVCMKKSLELPTYLVADSMGFVPGNKAFLHGSMPIAQHLLGFDYLIPASRVPRGLVESGTLDDWKTMVAELVHGWPQVFALSTAFASMLLSLCKMDVALFHFYGGSTTGKTILLQLPMSVHGHGGEPGSAPDVNILRWNTTANALEKNLSRYSGILACIDELGAYKQKDFASLLYNITASKGKDRMNQHLEIDEAFTWKMFILSSGEMSIPEKLATQKEQIQGGQEHRAISLNIRPEDARKDGETSEGVRNRAERLKHGLCETYGTAGKEFIACLLTLKGENDEALSYQEMCKFIQSASKDCYGILIGELQEEGYSLSDIQKRALERFALCLCAGGLATEWNILPFGEDIIADAIMSAARRWLDDKPNQYNPVLLALIDIQRDLVKREGAHFIGLKEPDNRKPGNHWGYIHHATEDFLIFAPVFEEWCQKHSLSASEVAKELVRRKLLRVESKGHYKKRPLTGMDRCYYHIKRGFISADLNCA</sequence>
<evidence type="ECO:0000313" key="2">
    <source>
        <dbReference type="EMBL" id="KPO17164.1"/>
    </source>
</evidence>
<dbReference type="EMBL" id="LDYI01000035">
    <property type="protein sequence ID" value="KPO17164.1"/>
    <property type="molecule type" value="Genomic_DNA"/>
</dbReference>
<comment type="caution">
    <text evidence="2">The sequence shown here is derived from an EMBL/GenBank/DDBJ whole genome shotgun (WGS) entry which is preliminary data.</text>
</comment>
<dbReference type="AlphaFoldDB" id="A0A0P7LI88"/>
<organism evidence="2 3">
    <name type="scientific">Escherichia coli</name>
    <dbReference type="NCBI Taxonomy" id="562"/>
    <lineage>
        <taxon>Bacteria</taxon>
        <taxon>Pseudomonadati</taxon>
        <taxon>Pseudomonadota</taxon>
        <taxon>Gammaproteobacteria</taxon>
        <taxon>Enterobacterales</taxon>
        <taxon>Enterobacteriaceae</taxon>
        <taxon>Escherichia</taxon>
    </lineage>
</organism>
<dbReference type="InterPro" id="IPR009270">
    <property type="entry name" value="DUF927"/>
</dbReference>
<gene>
    <name evidence="2" type="ORF">ACU57_03810</name>
</gene>